<gene>
    <name evidence="1" type="ORF">NM688_g4982</name>
</gene>
<name>A0ACC1T141_9APHY</name>
<accession>A0ACC1T141</accession>
<dbReference type="EMBL" id="JANHOG010000879">
    <property type="protein sequence ID" value="KAJ3550872.1"/>
    <property type="molecule type" value="Genomic_DNA"/>
</dbReference>
<sequence length="783" mass="88802">MVWFSWPWSHKRPANRKYIDLIYDETSLWASYMPFKATPPRAGDFGYVEKETGDFVYRGNIYEDKDVMTHMPELKEEKYQPTAGQVIKKWIITARTARHIDAEFAPTGSFAGVAEATIDVEVSFHPQQRGAFLMMYGPCTLELPKDVLLERLSKVSKLRERGIYLVTKVITCPAYALQLSNRDASSVRVKFVGQLPIPAAPGVTAGATASFGWRSERVGSSYQEACHELGEYAYCPLFSLKQVRPTFKPLSGIRRSEQVRRGDDTWMDIIPPWAALDDDGNEIPYDDEEEDTSAKPSGMGAYLPKAGIAAAVDSGLLFHAGKILVVTVGLPARGKTHISRALERYLRWTGVKTQVVSLGDYRRKSLGYAQSLPSDYFTLGPKSLETIKLREKIAEGCEQLIWDFFDAGGQVIIYDANNGSRSARRSLAEKFDKAGIHVIFLESACDDPNVILANIRGVKISSPDYRGWDPEKAIEDYYNRIRDHEKHYQPVEETTWPSIRIINVGEKIMVNKIRGYLQSRVVFFLMNIHNRFRTIYFARSGQSLIEHSYKADSDLSPAGWEYAERLKEFVLERRAKSLKQRGIDGTDRRLVIWTSARRRSHHSAWPFLSISPDDENAPPRVKVIEKPQMSEINPGVWDGLTPEQVIKFFPDEWERFVRDPYAYRAPRAESYHDLCVRLEPTLIELEREKEDLLIIGHASVIRCMLAYLIGLPASEIPAIEVARGDLIEVVPTSYGVHSQAFHFWDGPGRLDGGSGKDEANFYENYAEDTKGKRRSNVDTNATL</sequence>
<protein>
    <submittedName>
        <fullName evidence="1">Uncharacterized protein</fullName>
    </submittedName>
</protein>
<reference evidence="1" key="1">
    <citation type="submission" date="2022-07" db="EMBL/GenBank/DDBJ databases">
        <title>Genome Sequence of Phlebia brevispora.</title>
        <authorList>
            <person name="Buettner E."/>
        </authorList>
    </citation>
    <scope>NUCLEOTIDE SEQUENCE</scope>
    <source>
        <strain evidence="1">MPL23</strain>
    </source>
</reference>
<keyword evidence="2" id="KW-1185">Reference proteome</keyword>
<proteinExistence type="predicted"/>
<dbReference type="Proteomes" id="UP001148662">
    <property type="component" value="Unassembled WGS sequence"/>
</dbReference>
<evidence type="ECO:0000313" key="2">
    <source>
        <dbReference type="Proteomes" id="UP001148662"/>
    </source>
</evidence>
<evidence type="ECO:0000313" key="1">
    <source>
        <dbReference type="EMBL" id="KAJ3550872.1"/>
    </source>
</evidence>
<organism evidence="1 2">
    <name type="scientific">Phlebia brevispora</name>
    <dbReference type="NCBI Taxonomy" id="194682"/>
    <lineage>
        <taxon>Eukaryota</taxon>
        <taxon>Fungi</taxon>
        <taxon>Dikarya</taxon>
        <taxon>Basidiomycota</taxon>
        <taxon>Agaricomycotina</taxon>
        <taxon>Agaricomycetes</taxon>
        <taxon>Polyporales</taxon>
        <taxon>Meruliaceae</taxon>
        <taxon>Phlebia</taxon>
    </lineage>
</organism>
<comment type="caution">
    <text evidence="1">The sequence shown here is derived from an EMBL/GenBank/DDBJ whole genome shotgun (WGS) entry which is preliminary data.</text>
</comment>